<sequence length="107" mass="12934">MLKLRIYIKNFKTLFVIRQGDKLFKRLLKLIVCLDFLIEDNYQHTYHQDCIREWVEHGEGEIEKCPVCKRQLQIFVPQEVAILYEKLDRIGLGFEKKELYSKNFTHS</sequence>
<comment type="caution">
    <text evidence="5">The sequence shown here is derived from an EMBL/GenBank/DDBJ whole genome shotgun (WGS) entry which is preliminary data.</text>
</comment>
<dbReference type="Proteomes" id="UP000580250">
    <property type="component" value="Unassembled WGS sequence"/>
</dbReference>
<dbReference type="SUPFAM" id="SSF57850">
    <property type="entry name" value="RING/U-box"/>
    <property type="match status" value="1"/>
</dbReference>
<evidence type="ECO:0000313" key="5">
    <source>
        <dbReference type="EMBL" id="CAD2194950.1"/>
    </source>
</evidence>
<evidence type="ECO:0000256" key="2">
    <source>
        <dbReference type="ARBA" id="ARBA00022771"/>
    </source>
</evidence>
<reference evidence="5 6" key="1">
    <citation type="submission" date="2020-08" db="EMBL/GenBank/DDBJ databases">
        <authorList>
            <person name="Koutsovoulos G."/>
            <person name="Danchin GJ E."/>
        </authorList>
    </citation>
    <scope>NUCLEOTIDE SEQUENCE [LARGE SCALE GENOMIC DNA]</scope>
</reference>
<organism evidence="5 6">
    <name type="scientific">Meloidogyne enterolobii</name>
    <name type="common">Root-knot nematode worm</name>
    <name type="synonym">Meloidogyne mayaguensis</name>
    <dbReference type="NCBI Taxonomy" id="390850"/>
    <lineage>
        <taxon>Eukaryota</taxon>
        <taxon>Metazoa</taxon>
        <taxon>Ecdysozoa</taxon>
        <taxon>Nematoda</taxon>
        <taxon>Chromadorea</taxon>
        <taxon>Rhabditida</taxon>
        <taxon>Tylenchina</taxon>
        <taxon>Tylenchomorpha</taxon>
        <taxon>Tylenchoidea</taxon>
        <taxon>Meloidogynidae</taxon>
        <taxon>Meloidogyninae</taxon>
        <taxon>Meloidogyne</taxon>
    </lineage>
</organism>
<keyword evidence="1" id="KW-0479">Metal-binding</keyword>
<dbReference type="GO" id="GO:0008270">
    <property type="term" value="F:zinc ion binding"/>
    <property type="evidence" value="ECO:0007669"/>
    <property type="project" value="UniProtKB-KW"/>
</dbReference>
<gene>
    <name evidence="5" type="ORF">MENT_LOCUS48009</name>
</gene>
<dbReference type="Gene3D" id="3.30.40.10">
    <property type="entry name" value="Zinc/RING finger domain, C3HC4 (zinc finger)"/>
    <property type="match status" value="1"/>
</dbReference>
<proteinExistence type="predicted"/>
<evidence type="ECO:0000256" key="1">
    <source>
        <dbReference type="ARBA" id="ARBA00022723"/>
    </source>
</evidence>
<dbReference type="CDD" id="cd16448">
    <property type="entry name" value="RING-H2"/>
    <property type="match status" value="1"/>
</dbReference>
<dbReference type="InterPro" id="IPR018957">
    <property type="entry name" value="Znf_C3HC4_RING-type"/>
</dbReference>
<evidence type="ECO:0000259" key="4">
    <source>
        <dbReference type="Pfam" id="PF00097"/>
    </source>
</evidence>
<dbReference type="Pfam" id="PF00097">
    <property type="entry name" value="zf-C3HC4"/>
    <property type="match status" value="1"/>
</dbReference>
<keyword evidence="2" id="KW-0863">Zinc-finger</keyword>
<evidence type="ECO:0000256" key="3">
    <source>
        <dbReference type="ARBA" id="ARBA00022833"/>
    </source>
</evidence>
<protein>
    <recommendedName>
        <fullName evidence="4">Zinc finger C3HC4 RING-type domain-containing protein</fullName>
    </recommendedName>
</protein>
<evidence type="ECO:0000313" key="6">
    <source>
        <dbReference type="Proteomes" id="UP000580250"/>
    </source>
</evidence>
<dbReference type="EMBL" id="CAJEWN010001162">
    <property type="protein sequence ID" value="CAD2194950.1"/>
    <property type="molecule type" value="Genomic_DNA"/>
</dbReference>
<dbReference type="InterPro" id="IPR013083">
    <property type="entry name" value="Znf_RING/FYVE/PHD"/>
</dbReference>
<accession>A0A6V7X6G6</accession>
<keyword evidence="3" id="KW-0862">Zinc</keyword>
<name>A0A6V7X6G6_MELEN</name>
<feature type="domain" description="Zinc finger C3HC4 RING-type" evidence="4">
    <location>
        <begin position="33"/>
        <end position="68"/>
    </location>
</feature>
<dbReference type="AlphaFoldDB" id="A0A6V7X6G6"/>